<keyword evidence="2" id="KW-0012">Acyltransferase</keyword>
<feature type="domain" description="N-acetyltransferase" evidence="3">
    <location>
        <begin position="4"/>
        <end position="164"/>
    </location>
</feature>
<evidence type="ECO:0000256" key="2">
    <source>
        <dbReference type="ARBA" id="ARBA00023315"/>
    </source>
</evidence>
<sequence>MIVMQITRFGPDDVAELKEWRELTNAVQREDSPWEPDVSLLRVEARFRVGWDGEPSVPFLATVDGETVGGGALAISELDNLHLAWLGVIVHPDHRRRGYGTQILTHLEEEARKAGRTSVGAGGWESDAVRAFAAQHGFEEKSRAINRRQYLADVDRTELQKQYDEALAAAPDYVLERRPLPTPDNELAEFAEMASAINDAPHDDLDIEDEVFSAERMKAYEDACAFRKERAYRVVARHLPSGQLAGQTVVVVDSERPEVGDQHDTSVVSSHRGHRLGLLLKAEMVRWIDEVEPQVETIDTFNAESNDHMIGVNELLGYRIMGRELAYQKSL</sequence>
<keyword evidence="5" id="KW-1185">Reference proteome</keyword>
<evidence type="ECO:0000313" key="5">
    <source>
        <dbReference type="Proteomes" id="UP000325003"/>
    </source>
</evidence>
<proteinExistence type="predicted"/>
<evidence type="ECO:0000259" key="3">
    <source>
        <dbReference type="PROSITE" id="PS51186"/>
    </source>
</evidence>
<evidence type="ECO:0000313" key="4">
    <source>
        <dbReference type="EMBL" id="KAA1416459.1"/>
    </source>
</evidence>
<dbReference type="CDD" id="cd04301">
    <property type="entry name" value="NAT_SF"/>
    <property type="match status" value="1"/>
</dbReference>
<reference evidence="4 5" key="2">
    <citation type="submission" date="2019-09" db="EMBL/GenBank/DDBJ databases">
        <authorList>
            <person name="Jin C."/>
        </authorList>
    </citation>
    <scope>NUCLEOTIDE SEQUENCE [LARGE SCALE GENOMIC DNA]</scope>
    <source>
        <strain evidence="4 5">BN130099</strain>
    </source>
</reference>
<comment type="caution">
    <text evidence="4">The sequence shown here is derived from an EMBL/GenBank/DDBJ whole genome shotgun (WGS) entry which is preliminary data.</text>
</comment>
<dbReference type="Gene3D" id="3.40.630.30">
    <property type="match status" value="1"/>
</dbReference>
<dbReference type="PROSITE" id="PS51186">
    <property type="entry name" value="GNAT"/>
    <property type="match status" value="1"/>
</dbReference>
<dbReference type="PANTHER" id="PTHR43877">
    <property type="entry name" value="AMINOALKYLPHOSPHONATE N-ACETYLTRANSFERASE-RELATED-RELATED"/>
    <property type="match status" value="1"/>
</dbReference>
<dbReference type="AlphaFoldDB" id="A0A5B1L9M4"/>
<dbReference type="SUPFAM" id="SSF55729">
    <property type="entry name" value="Acyl-CoA N-acyltransferases (Nat)"/>
    <property type="match status" value="2"/>
</dbReference>
<dbReference type="InterPro" id="IPR016181">
    <property type="entry name" value="Acyl_CoA_acyltransferase"/>
</dbReference>
<dbReference type="Proteomes" id="UP000325003">
    <property type="component" value="Unassembled WGS sequence"/>
</dbReference>
<keyword evidence="1 4" id="KW-0808">Transferase</keyword>
<dbReference type="Pfam" id="PF00583">
    <property type="entry name" value="Acetyltransf_1"/>
    <property type="match status" value="1"/>
</dbReference>
<dbReference type="EMBL" id="VUJV01000007">
    <property type="protein sequence ID" value="KAA1416459.1"/>
    <property type="molecule type" value="Genomic_DNA"/>
</dbReference>
<protein>
    <submittedName>
        <fullName evidence="4">GNAT family N-acetyltransferase</fullName>
    </submittedName>
</protein>
<gene>
    <name evidence="4" type="ORF">F0U44_19300</name>
</gene>
<dbReference type="InterPro" id="IPR000182">
    <property type="entry name" value="GNAT_dom"/>
</dbReference>
<dbReference type="InterPro" id="IPR050832">
    <property type="entry name" value="Bact_Acetyltransf"/>
</dbReference>
<evidence type="ECO:0000256" key="1">
    <source>
        <dbReference type="ARBA" id="ARBA00022679"/>
    </source>
</evidence>
<name>A0A5B1L9M4_9ACTN</name>
<accession>A0A5B1L9M4</accession>
<dbReference type="GO" id="GO:0016747">
    <property type="term" value="F:acyltransferase activity, transferring groups other than amino-acyl groups"/>
    <property type="evidence" value="ECO:0007669"/>
    <property type="project" value="InterPro"/>
</dbReference>
<organism evidence="4 5">
    <name type="scientific">Nocardioides humilatus</name>
    <dbReference type="NCBI Taxonomy" id="2607660"/>
    <lineage>
        <taxon>Bacteria</taxon>
        <taxon>Bacillati</taxon>
        <taxon>Actinomycetota</taxon>
        <taxon>Actinomycetes</taxon>
        <taxon>Propionibacteriales</taxon>
        <taxon>Nocardioidaceae</taxon>
        <taxon>Nocardioides</taxon>
    </lineage>
</organism>
<reference evidence="4 5" key="1">
    <citation type="submission" date="2019-09" db="EMBL/GenBank/DDBJ databases">
        <title>Nocardioides panacisoli sp. nov., isolated from the soil of a ginseng field.</title>
        <authorList>
            <person name="Cho C."/>
        </authorList>
    </citation>
    <scope>NUCLEOTIDE SEQUENCE [LARGE SCALE GENOMIC DNA]</scope>
    <source>
        <strain evidence="4 5">BN130099</strain>
    </source>
</reference>